<evidence type="ECO:0000313" key="2">
    <source>
        <dbReference type="EMBL" id="MBB2891699.1"/>
    </source>
</evidence>
<evidence type="ECO:0000313" key="3">
    <source>
        <dbReference type="Proteomes" id="UP000559182"/>
    </source>
</evidence>
<evidence type="ECO:0000256" key="1">
    <source>
        <dbReference type="SAM" id="Phobius"/>
    </source>
</evidence>
<organism evidence="2 3">
    <name type="scientific">Flexivirga oryzae</name>
    <dbReference type="NCBI Taxonomy" id="1794944"/>
    <lineage>
        <taxon>Bacteria</taxon>
        <taxon>Bacillati</taxon>
        <taxon>Actinomycetota</taxon>
        <taxon>Actinomycetes</taxon>
        <taxon>Micrococcales</taxon>
        <taxon>Dermacoccaceae</taxon>
        <taxon>Flexivirga</taxon>
    </lineage>
</organism>
<keyword evidence="1" id="KW-0472">Membrane</keyword>
<feature type="transmembrane region" description="Helical" evidence="1">
    <location>
        <begin position="6"/>
        <end position="24"/>
    </location>
</feature>
<keyword evidence="3" id="KW-1185">Reference proteome</keyword>
<protein>
    <submittedName>
        <fullName evidence="2">Uncharacterized protein</fullName>
    </submittedName>
</protein>
<accession>A0A839N4L8</accession>
<dbReference type="EMBL" id="JACHVQ010000001">
    <property type="protein sequence ID" value="MBB2891699.1"/>
    <property type="molecule type" value="Genomic_DNA"/>
</dbReference>
<proteinExistence type="predicted"/>
<sequence length="33" mass="3559">MDMTQYGLVAVGIALFTIIAIALIEAGGRHKER</sequence>
<dbReference type="Proteomes" id="UP000559182">
    <property type="component" value="Unassembled WGS sequence"/>
</dbReference>
<comment type="caution">
    <text evidence="2">The sequence shown here is derived from an EMBL/GenBank/DDBJ whole genome shotgun (WGS) entry which is preliminary data.</text>
</comment>
<keyword evidence="1" id="KW-1133">Transmembrane helix</keyword>
<name>A0A839N4L8_9MICO</name>
<reference evidence="2 3" key="1">
    <citation type="submission" date="2020-08" db="EMBL/GenBank/DDBJ databases">
        <title>Sequencing the genomes of 1000 actinobacteria strains.</title>
        <authorList>
            <person name="Klenk H.-P."/>
        </authorList>
    </citation>
    <scope>NUCLEOTIDE SEQUENCE [LARGE SCALE GENOMIC DNA]</scope>
    <source>
        <strain evidence="2 3">DSM 105369</strain>
    </source>
</reference>
<gene>
    <name evidence="2" type="ORF">FHU39_001683</name>
</gene>
<dbReference type="AlphaFoldDB" id="A0A839N4L8"/>
<keyword evidence="1" id="KW-0812">Transmembrane</keyword>